<proteinExistence type="predicted"/>
<organism evidence="1 2">
    <name type="scientific">Prevotella vespertina</name>
    <dbReference type="NCBI Taxonomy" id="2608404"/>
    <lineage>
        <taxon>Bacteria</taxon>
        <taxon>Pseudomonadati</taxon>
        <taxon>Bacteroidota</taxon>
        <taxon>Bacteroidia</taxon>
        <taxon>Bacteroidales</taxon>
        <taxon>Prevotellaceae</taxon>
        <taxon>Prevotella</taxon>
    </lineage>
</organism>
<reference evidence="1 2" key="1">
    <citation type="submission" date="2019-09" db="EMBL/GenBank/DDBJ databases">
        <title>Prevotella A2879 sp. nov., isolated from an abscess of a patient.</title>
        <authorList>
            <person name="Buhl M."/>
            <person name="Oberhettinger P."/>
        </authorList>
    </citation>
    <scope>NUCLEOTIDE SEQUENCE [LARGE SCALE GENOMIC DNA]</scope>
    <source>
        <strain evidence="1 2">A2879</strain>
    </source>
</reference>
<dbReference type="RefSeq" id="WP_155716075.1">
    <property type="nucleotide sequence ID" value="NZ_VVIQ01000006.1"/>
</dbReference>
<dbReference type="NCBIfam" id="NF033445">
    <property type="entry name" value="BREX_PglZ_4"/>
    <property type="match status" value="1"/>
</dbReference>
<dbReference type="AlphaFoldDB" id="A0A7C9LPX2"/>
<evidence type="ECO:0000313" key="1">
    <source>
        <dbReference type="EMBL" id="MUL28098.1"/>
    </source>
</evidence>
<name>A0A7C9LPX2_9BACT</name>
<gene>
    <name evidence="1" type="primary">pglZ</name>
    <name evidence="1" type="ORF">F0475_07250</name>
</gene>
<evidence type="ECO:0000313" key="2">
    <source>
        <dbReference type="Proteomes" id="UP000482295"/>
    </source>
</evidence>
<protein>
    <submittedName>
        <fullName evidence="1">BREX-4 system phosphatase PglZ</fullName>
    </submittedName>
</protein>
<sequence length="806" mass="92423">MYKKPFREMDALKTYIEEDKQAKGIDAFTLDRYPIRFVLFDNFRDCYDFVDFLQTEQGIHVESVDHWIDSNYPDLLITHVELASRIAEHIKRKSPNDCVIAPFSELARFYDNEDKKSFDALIKTIKAIEATPKAQEKHQRVYIPLVGLEGKMDIFKNDSQINIWRLISETKDLTYKLILTKDTDFGVSGLNANYTIVNNIREWLNIWKDSKKQISPQIICKSKAIFANARFAQPDNAFSYQACSNAYQFLTVGLNLEFGAIEPLESDGDNWNKLAESIDVSNGFNFDKYVKQYFSINNIETYKEFIRLWFDNPYVFNRWLLTRFYISKANGEGYLCRCLNATSSYGTNELIEKIAGDITEIDAEMEVRKYCLTYAAQKNIQLSDAAENMMVKSLQTLPAKMGYSGTLRYFTGITQKEKELAVSWLAQGFIVPKDIATFFPDLYTYMNEGIGVATGVPDWVNPYIEQYKKAKITNRYTTEIEQLINKLNGSESSFDVWYNSFCSTYTLLQNRGDIEVFYWIDGLGIDWIPLIKSIIAERKDQQIFLNEIRIARSLLPTRTEINKKDLQRLLPQGVQLEKSGDLDTLAHRPDNISPFTIIKEIDVIRRSIEEILQKYIGKKIAIISDHGLTYLSQLLKGKNMPSVESDHHGRIAIREKADSTMDSSYFRLEDNKTLCALKHESLCAKVPSGQGAHGGCTPEEVLVPIFIISSTPVATNWSFNLLTCEISGSNPRIQFEIKNMPSAEVPYVLYNGVKYNVHHLSGDTYETDDIILNANILDFMLQLGGIVRPMKIKVKTGIQEEDPFDF</sequence>
<comment type="caution">
    <text evidence="1">The sequence shown here is derived from an EMBL/GenBank/DDBJ whole genome shotgun (WGS) entry which is preliminary data.</text>
</comment>
<dbReference type="EMBL" id="VVIQ01000006">
    <property type="protein sequence ID" value="MUL28098.1"/>
    <property type="molecule type" value="Genomic_DNA"/>
</dbReference>
<dbReference type="Proteomes" id="UP000482295">
    <property type="component" value="Unassembled WGS sequence"/>
</dbReference>
<keyword evidence="2" id="KW-1185">Reference proteome</keyword>
<accession>A0A7C9LPX2</accession>